<reference evidence="1 2" key="1">
    <citation type="submission" date="2020-08" db="EMBL/GenBank/DDBJ databases">
        <title>Genemic of Streptomyces polyaspartic.</title>
        <authorList>
            <person name="Liu W."/>
        </authorList>
    </citation>
    <scope>NUCLEOTIDE SEQUENCE [LARGE SCALE GENOMIC DNA]</scope>
    <source>
        <strain evidence="1 2">TRM66268-LWL</strain>
    </source>
</reference>
<dbReference type="Proteomes" id="UP000642284">
    <property type="component" value="Unassembled WGS sequence"/>
</dbReference>
<gene>
    <name evidence="1" type="ORF">H9Y04_28130</name>
</gene>
<dbReference type="EMBL" id="JACTVJ010000014">
    <property type="protein sequence ID" value="MBC9716409.1"/>
    <property type="molecule type" value="Genomic_DNA"/>
</dbReference>
<comment type="caution">
    <text evidence="1">The sequence shown here is derived from an EMBL/GenBank/DDBJ whole genome shotgun (WGS) entry which is preliminary data.</text>
</comment>
<evidence type="ECO:0000313" key="1">
    <source>
        <dbReference type="EMBL" id="MBC9716409.1"/>
    </source>
</evidence>
<sequence>MEAVASVIAVVGTLLGVGVSQLFQQRALARTERFAQTERLRQERLQVYSAYAGALFNYLRAQMDRWLLDHEQREFDATKAGLKARSFDQRGQVNEALYRVRLVTDRPELAQFAQTALDKVARIPGAADREEYTAAYRAAEEAIDGFVALAKEHV</sequence>
<dbReference type="RefSeq" id="WP_187816869.1">
    <property type="nucleotide sequence ID" value="NZ_JACTVJ010000014.1"/>
</dbReference>
<protein>
    <submittedName>
        <fullName evidence="1">Uncharacterized protein</fullName>
    </submittedName>
</protein>
<keyword evidence="2" id="KW-1185">Reference proteome</keyword>
<evidence type="ECO:0000313" key="2">
    <source>
        <dbReference type="Proteomes" id="UP000642284"/>
    </source>
</evidence>
<organism evidence="1 2">
    <name type="scientific">Streptomyces polyasparticus</name>
    <dbReference type="NCBI Taxonomy" id="2767826"/>
    <lineage>
        <taxon>Bacteria</taxon>
        <taxon>Bacillati</taxon>
        <taxon>Actinomycetota</taxon>
        <taxon>Actinomycetes</taxon>
        <taxon>Kitasatosporales</taxon>
        <taxon>Streptomycetaceae</taxon>
        <taxon>Streptomyces</taxon>
    </lineage>
</organism>
<proteinExistence type="predicted"/>
<name>A0ABR7SNH3_9ACTN</name>
<accession>A0ABR7SNH3</accession>